<dbReference type="Pfam" id="PF25601">
    <property type="entry name" value="AAA_lid_14"/>
    <property type="match status" value="1"/>
</dbReference>
<evidence type="ECO:0000256" key="2">
    <source>
        <dbReference type="ARBA" id="ARBA00022840"/>
    </source>
</evidence>
<dbReference type="EMBL" id="CP000155">
    <property type="protein sequence ID" value="ABC33581.1"/>
    <property type="molecule type" value="Genomic_DNA"/>
</dbReference>
<dbReference type="InterPro" id="IPR029016">
    <property type="entry name" value="GAF-like_dom_sf"/>
</dbReference>
<gene>
    <name evidence="4" type="primary">acoR</name>
    <name evidence="4" type="ordered locus">HCH_06966</name>
</gene>
<dbReference type="InterPro" id="IPR058031">
    <property type="entry name" value="AAA_lid_NorR"/>
</dbReference>
<dbReference type="Gene3D" id="1.10.8.60">
    <property type="match status" value="1"/>
</dbReference>
<dbReference type="InterPro" id="IPR009057">
    <property type="entry name" value="Homeodomain-like_sf"/>
</dbReference>
<dbReference type="GO" id="GO:0006355">
    <property type="term" value="P:regulation of DNA-templated transcription"/>
    <property type="evidence" value="ECO:0007669"/>
    <property type="project" value="InterPro"/>
</dbReference>
<dbReference type="CDD" id="cd00009">
    <property type="entry name" value="AAA"/>
    <property type="match status" value="1"/>
</dbReference>
<evidence type="ECO:0000259" key="3">
    <source>
        <dbReference type="PROSITE" id="PS50045"/>
    </source>
</evidence>
<accession>Q2S6Z3</accession>
<reference evidence="4 5" key="1">
    <citation type="journal article" date="2005" name="Nucleic Acids Res.">
        <title>Genomic blueprint of Hahella chejuensis, a marine microbe producing an algicidal agent.</title>
        <authorList>
            <person name="Jeong H."/>
            <person name="Yim J.H."/>
            <person name="Lee C."/>
            <person name="Choi S.-H."/>
            <person name="Park Y.K."/>
            <person name="Yoon S.H."/>
            <person name="Hur C.-G."/>
            <person name="Kang H.-Y."/>
            <person name="Kim D."/>
            <person name="Lee H.H."/>
            <person name="Park K.H."/>
            <person name="Park S.-H."/>
            <person name="Park H.-S."/>
            <person name="Lee H.K."/>
            <person name="Oh T.K."/>
            <person name="Kim J.F."/>
        </authorList>
    </citation>
    <scope>NUCLEOTIDE SEQUENCE [LARGE SCALE GENOMIC DNA]</scope>
    <source>
        <strain evidence="4 5">KCTC 2396</strain>
    </source>
</reference>
<protein>
    <submittedName>
        <fullName evidence="4">Transcriptional activator of acetoin/glycerol metabolism</fullName>
    </submittedName>
</protein>
<dbReference type="FunFam" id="3.40.50.300:FF:000006">
    <property type="entry name" value="DNA-binding transcriptional regulator NtrC"/>
    <property type="match status" value="1"/>
</dbReference>
<dbReference type="GO" id="GO:0005524">
    <property type="term" value="F:ATP binding"/>
    <property type="evidence" value="ECO:0007669"/>
    <property type="project" value="UniProtKB-KW"/>
</dbReference>
<dbReference type="PROSITE" id="PS00675">
    <property type="entry name" value="SIGMA54_INTERACT_1"/>
    <property type="match status" value="1"/>
</dbReference>
<dbReference type="SUPFAM" id="SSF46689">
    <property type="entry name" value="Homeodomain-like"/>
    <property type="match status" value="1"/>
</dbReference>
<dbReference type="InterPro" id="IPR002078">
    <property type="entry name" value="Sigma_54_int"/>
</dbReference>
<dbReference type="STRING" id="349521.HCH_06966"/>
<evidence type="ECO:0000313" key="4">
    <source>
        <dbReference type="EMBL" id="ABC33581.1"/>
    </source>
</evidence>
<organism evidence="4 5">
    <name type="scientific">Hahella chejuensis (strain KCTC 2396)</name>
    <dbReference type="NCBI Taxonomy" id="349521"/>
    <lineage>
        <taxon>Bacteria</taxon>
        <taxon>Pseudomonadati</taxon>
        <taxon>Pseudomonadota</taxon>
        <taxon>Gammaproteobacteria</taxon>
        <taxon>Oceanospirillales</taxon>
        <taxon>Hahellaceae</taxon>
        <taxon>Hahella</taxon>
    </lineage>
</organism>
<dbReference type="PANTHER" id="PTHR32071:SF77">
    <property type="entry name" value="TRANSCRIPTIONAL REGULATORY PROTEIN"/>
    <property type="match status" value="1"/>
</dbReference>
<keyword evidence="1" id="KW-0547">Nucleotide-binding</keyword>
<dbReference type="KEGG" id="hch:HCH_06966"/>
<dbReference type="InterPro" id="IPR003593">
    <property type="entry name" value="AAA+_ATPase"/>
</dbReference>
<dbReference type="SUPFAM" id="SSF52540">
    <property type="entry name" value="P-loop containing nucleoside triphosphate hydrolases"/>
    <property type="match status" value="1"/>
</dbReference>
<dbReference type="Gene3D" id="3.30.450.40">
    <property type="match status" value="1"/>
</dbReference>
<dbReference type="HOGENOM" id="CLU_000445_8_12_6"/>
<keyword evidence="2" id="KW-0067">ATP-binding</keyword>
<dbReference type="Proteomes" id="UP000000238">
    <property type="component" value="Chromosome"/>
</dbReference>
<dbReference type="Gene3D" id="1.10.10.60">
    <property type="entry name" value="Homeodomain-like"/>
    <property type="match status" value="1"/>
</dbReference>
<dbReference type="PROSITE" id="PS50045">
    <property type="entry name" value="SIGMA54_INTERACT_4"/>
    <property type="match status" value="1"/>
</dbReference>
<evidence type="ECO:0000256" key="1">
    <source>
        <dbReference type="ARBA" id="ARBA00022741"/>
    </source>
</evidence>
<dbReference type="RefSeq" id="WP_011400631.1">
    <property type="nucleotide sequence ID" value="NC_007645.1"/>
</dbReference>
<dbReference type="OrthoDB" id="9804019at2"/>
<dbReference type="InterPro" id="IPR027417">
    <property type="entry name" value="P-loop_NTPase"/>
</dbReference>
<name>Q2S6Z3_HAHCH</name>
<dbReference type="Pfam" id="PF00158">
    <property type="entry name" value="Sigma54_activat"/>
    <property type="match status" value="1"/>
</dbReference>
<proteinExistence type="predicted"/>
<keyword evidence="5" id="KW-1185">Reference proteome</keyword>
<dbReference type="InterPro" id="IPR025662">
    <property type="entry name" value="Sigma_54_int_dom_ATP-bd_1"/>
</dbReference>
<dbReference type="eggNOG" id="COG3284">
    <property type="taxonomic scope" value="Bacteria"/>
</dbReference>
<dbReference type="SMART" id="SM00382">
    <property type="entry name" value="AAA"/>
    <property type="match status" value="1"/>
</dbReference>
<dbReference type="Pfam" id="PF13384">
    <property type="entry name" value="HTH_23"/>
    <property type="match status" value="1"/>
</dbReference>
<evidence type="ECO:0000313" key="5">
    <source>
        <dbReference type="Proteomes" id="UP000000238"/>
    </source>
</evidence>
<feature type="domain" description="Sigma-54 factor interaction" evidence="3">
    <location>
        <begin position="329"/>
        <end position="558"/>
    </location>
</feature>
<dbReference type="Gene3D" id="3.40.50.300">
    <property type="entry name" value="P-loop containing nucleotide triphosphate hydrolases"/>
    <property type="match status" value="1"/>
</dbReference>
<dbReference type="PANTHER" id="PTHR32071">
    <property type="entry name" value="TRANSCRIPTIONAL REGULATORY PROTEIN"/>
    <property type="match status" value="1"/>
</dbReference>
<dbReference type="AlphaFoldDB" id="Q2S6Z3"/>
<sequence>MDSDENKKASVFAAEGTTRSHKELIEDSWRRCKEYGLTHNSVPQYGVLGRGGVSALLEEHQLLVNTTQKEVLPYYDHILSNSNCLIVLADRRGHVLNTWGEQRFTPLECAHGLVVGNRWTEMGAGTNAIGTAIATGAAVQVGRDEHFLRANRFMVGSAAPIFNTQKEMVGVLDISSDAYLPQDHTLGMVKLMTLSVENRLIHNAFQREHLLITFNTNIAALESPWSGLVVIDVEGRIISANRRAEVMLAHDLALANIEDIFNCKLRELRHHPEGMPMEVSALGKYRMHLMIKRPPQAAIIAPDYRKKEKPAPVIVEEELPDDVIPFHELEHGDERVARMAKQANRIMEKDIPILIHGETGSGKEIFVRSLHYHSSRKAFPLVAVNCAAIPAELVESELFGYEKGAFTGASNKGSIGLIRKAHRGTLFLDEIGEMPLKVQARLLRVLQERCVTPLGSTETFPVDIKLISATNRVLKEEVKRGAFREDLYYRISGLNLELPPLRERADKAKLIEYVHGRLTRSAGETYHPLSLDVLNMLVDHPWPGNVRQLISILSVALAMADGDPIEDWHIPDDFYDDLNGLGLAEHNGDGLSEGMDYVDHHNDGPILRNPKEELEAKIVRLYREYGGNVSQTAKAAGVSRNTVYKYIR</sequence>